<dbReference type="EMBL" id="JAUJFL010000006">
    <property type="protein sequence ID" value="KAK2601237.1"/>
    <property type="molecule type" value="Genomic_DNA"/>
</dbReference>
<organism evidence="3 4">
    <name type="scientific">Phomopsis amygdali</name>
    <name type="common">Fusicoccum amygdali</name>
    <dbReference type="NCBI Taxonomy" id="1214568"/>
    <lineage>
        <taxon>Eukaryota</taxon>
        <taxon>Fungi</taxon>
        <taxon>Dikarya</taxon>
        <taxon>Ascomycota</taxon>
        <taxon>Pezizomycotina</taxon>
        <taxon>Sordariomycetes</taxon>
        <taxon>Sordariomycetidae</taxon>
        <taxon>Diaporthales</taxon>
        <taxon>Diaporthaceae</taxon>
        <taxon>Diaporthe</taxon>
    </lineage>
</organism>
<dbReference type="PANTHER" id="PTHR43092">
    <property type="entry name" value="L-CYSTEINE DESULFHYDRASE"/>
    <property type="match status" value="1"/>
</dbReference>
<comment type="caution">
    <text evidence="3">The sequence shown here is derived from an EMBL/GenBank/DDBJ whole genome shotgun (WGS) entry which is preliminary data.</text>
</comment>
<name>A0AAD9S8K5_PHOAM</name>
<dbReference type="InterPro" id="IPR015421">
    <property type="entry name" value="PyrdxlP-dep_Trfase_major"/>
</dbReference>
<dbReference type="InterPro" id="IPR000192">
    <property type="entry name" value="Aminotrans_V_dom"/>
</dbReference>
<keyword evidence="1" id="KW-0663">Pyridoxal phosphate</keyword>
<dbReference type="SUPFAM" id="SSF53383">
    <property type="entry name" value="PLP-dependent transferases"/>
    <property type="match status" value="1"/>
</dbReference>
<evidence type="ECO:0000313" key="3">
    <source>
        <dbReference type="EMBL" id="KAK2601237.1"/>
    </source>
</evidence>
<evidence type="ECO:0000313" key="4">
    <source>
        <dbReference type="Proteomes" id="UP001265746"/>
    </source>
</evidence>
<accession>A0AAD9S8K5</accession>
<protein>
    <recommendedName>
        <fullName evidence="2">Aminotransferase class V domain-containing protein</fullName>
    </recommendedName>
</protein>
<proteinExistence type="predicted"/>
<evidence type="ECO:0000256" key="1">
    <source>
        <dbReference type="ARBA" id="ARBA00022898"/>
    </source>
</evidence>
<dbReference type="PANTHER" id="PTHR43092:SF2">
    <property type="entry name" value="HERCYNYLCYSTEINE SULFOXIDE LYASE"/>
    <property type="match status" value="1"/>
</dbReference>
<dbReference type="AlphaFoldDB" id="A0AAD9S8K5"/>
<keyword evidence="4" id="KW-1185">Reference proteome</keyword>
<dbReference type="Gene3D" id="3.40.640.10">
    <property type="entry name" value="Type I PLP-dependent aspartate aminotransferase-like (Major domain)"/>
    <property type="match status" value="1"/>
</dbReference>
<dbReference type="Proteomes" id="UP001265746">
    <property type="component" value="Unassembled WGS sequence"/>
</dbReference>
<dbReference type="Pfam" id="PF00266">
    <property type="entry name" value="Aminotran_5"/>
    <property type="match status" value="1"/>
</dbReference>
<dbReference type="InterPro" id="IPR015424">
    <property type="entry name" value="PyrdxlP-dep_Trfase"/>
</dbReference>
<feature type="domain" description="Aminotransferase class V" evidence="2">
    <location>
        <begin position="72"/>
        <end position="260"/>
    </location>
</feature>
<evidence type="ECO:0000259" key="2">
    <source>
        <dbReference type="Pfam" id="PF00266"/>
    </source>
</evidence>
<reference evidence="3" key="1">
    <citation type="submission" date="2023-06" db="EMBL/GenBank/DDBJ databases">
        <authorList>
            <person name="Noh H."/>
        </authorList>
    </citation>
    <scope>NUCLEOTIDE SEQUENCE</scope>
    <source>
        <strain evidence="3">DUCC20226</strain>
    </source>
</reference>
<gene>
    <name evidence="3" type="ORF">N8I77_010701</name>
</gene>
<sequence>MTDGILTQPTPRVPFGQAMRNRYFLLDPAYVNLNHGSFGSTVRPVLDTLPAFQDASERAPDRYIRYEYPRLLDTSRHAAAAHLRVDPNELVLVANATTAVNAVLRNLAPQWGPGDVILFLDTVYGATRKTIDWVVDTSPVEKMCVTFALPASHVTILDAYREAFAECARQGKSVRIVVLETIPSLPGVRLPFEDMIRVARAEGALTLVDGAHAIGHFPFDLRSLDPDFFTSNCHKWLYTPRGCAILYVPLRNQHLMRSSLPTSHWYQPLLQPGDQAAPPMPNPLPPSDKSNFVQQFEFVGTVDNAALLCVPAALQFRRDVCGGEDAIMRYCWDLAARGGAAAARILGTEVMDNARGELRHQCSMVMVRLPLEMRNEEEEELTGCGQTGAPQIQSWMCEEMVNKHGTFIAILFYRGQWWARFSAQIYLGTCDFEWGARVLVQLCAEAAVTFRDAILTSCA</sequence>